<feature type="compositionally biased region" description="Polar residues" evidence="5">
    <location>
        <begin position="263"/>
        <end position="285"/>
    </location>
</feature>
<feature type="domain" description="Myb-like" evidence="6">
    <location>
        <begin position="2"/>
        <end position="53"/>
    </location>
</feature>
<dbReference type="GO" id="GO:0045944">
    <property type="term" value="P:positive regulation of transcription by RNA polymerase II"/>
    <property type="evidence" value="ECO:0007669"/>
    <property type="project" value="TreeGrafter"/>
</dbReference>
<feature type="region of interest" description="Disordered" evidence="5">
    <location>
        <begin position="240"/>
        <end position="313"/>
    </location>
</feature>
<organism evidence="8 9">
    <name type="scientific">Cladophialophora chaetospira</name>
    <dbReference type="NCBI Taxonomy" id="386627"/>
    <lineage>
        <taxon>Eukaryota</taxon>
        <taxon>Fungi</taxon>
        <taxon>Dikarya</taxon>
        <taxon>Ascomycota</taxon>
        <taxon>Pezizomycotina</taxon>
        <taxon>Eurotiomycetes</taxon>
        <taxon>Chaetothyriomycetidae</taxon>
        <taxon>Chaetothyriales</taxon>
        <taxon>Herpotrichiellaceae</taxon>
        <taxon>Cladophialophora</taxon>
    </lineage>
</organism>
<dbReference type="GO" id="GO:0000981">
    <property type="term" value="F:DNA-binding transcription factor activity, RNA polymerase II-specific"/>
    <property type="evidence" value="ECO:0007669"/>
    <property type="project" value="TreeGrafter"/>
</dbReference>
<dbReference type="GO" id="GO:0032875">
    <property type="term" value="P:regulation of DNA endoreduplication"/>
    <property type="evidence" value="ECO:0007669"/>
    <property type="project" value="UniProtKB-ARBA"/>
</dbReference>
<feature type="region of interest" description="Disordered" evidence="5">
    <location>
        <begin position="350"/>
        <end position="399"/>
    </location>
</feature>
<dbReference type="InterPro" id="IPR050560">
    <property type="entry name" value="MYB_TF"/>
</dbReference>
<evidence type="ECO:0000313" key="8">
    <source>
        <dbReference type="EMBL" id="KAJ9610027.1"/>
    </source>
</evidence>
<comment type="caution">
    <text evidence="8">The sequence shown here is derived from an EMBL/GenBank/DDBJ whole genome shotgun (WGS) entry which is preliminary data.</text>
</comment>
<dbReference type="GO" id="GO:2000037">
    <property type="term" value="P:regulation of stomatal complex patterning"/>
    <property type="evidence" value="ECO:0007669"/>
    <property type="project" value="UniProtKB-ARBA"/>
</dbReference>
<keyword evidence="4" id="KW-0539">Nucleus</keyword>
<keyword evidence="2" id="KW-0677">Repeat</keyword>
<evidence type="ECO:0000256" key="5">
    <source>
        <dbReference type="SAM" id="MobiDB-lite"/>
    </source>
</evidence>
<feature type="domain" description="Myb-like" evidence="6">
    <location>
        <begin position="54"/>
        <end position="104"/>
    </location>
</feature>
<dbReference type="EMBL" id="JAPDRK010000008">
    <property type="protein sequence ID" value="KAJ9610027.1"/>
    <property type="molecule type" value="Genomic_DNA"/>
</dbReference>
<dbReference type="InterPro" id="IPR001005">
    <property type="entry name" value="SANT/Myb"/>
</dbReference>
<evidence type="ECO:0000259" key="6">
    <source>
        <dbReference type="PROSITE" id="PS50090"/>
    </source>
</evidence>
<evidence type="ECO:0000256" key="4">
    <source>
        <dbReference type="ARBA" id="ARBA00023242"/>
    </source>
</evidence>
<feature type="domain" description="HTH myb-type" evidence="7">
    <location>
        <begin position="58"/>
        <end position="108"/>
    </location>
</feature>
<keyword evidence="9" id="KW-1185">Reference proteome</keyword>
<dbReference type="GO" id="GO:0050891">
    <property type="term" value="P:multicellular organismal-level water homeostasis"/>
    <property type="evidence" value="ECO:0007669"/>
    <property type="project" value="UniProtKB-ARBA"/>
</dbReference>
<feature type="compositionally biased region" description="Polar residues" evidence="5">
    <location>
        <begin position="381"/>
        <end position="399"/>
    </location>
</feature>
<feature type="compositionally biased region" description="Low complexity" evidence="5">
    <location>
        <begin position="245"/>
        <end position="262"/>
    </location>
</feature>
<feature type="compositionally biased region" description="Polar residues" evidence="5">
    <location>
        <begin position="175"/>
        <end position="216"/>
    </location>
</feature>
<dbReference type="PANTHER" id="PTHR45614:SF25">
    <property type="entry name" value="MYB PROTEIN"/>
    <property type="match status" value="1"/>
</dbReference>
<feature type="region of interest" description="Disordered" evidence="5">
    <location>
        <begin position="107"/>
        <end position="140"/>
    </location>
</feature>
<accession>A0AA38XAR9</accession>
<evidence type="ECO:0008006" key="10">
    <source>
        <dbReference type="Google" id="ProtNLM"/>
    </source>
</evidence>
<feature type="region of interest" description="Disordered" evidence="5">
    <location>
        <begin position="175"/>
        <end position="219"/>
    </location>
</feature>
<dbReference type="Proteomes" id="UP001172673">
    <property type="component" value="Unassembled WGS sequence"/>
</dbReference>
<dbReference type="GO" id="GO:1902584">
    <property type="term" value="P:positive regulation of response to water deprivation"/>
    <property type="evidence" value="ECO:0007669"/>
    <property type="project" value="UniProtKB-ARBA"/>
</dbReference>
<dbReference type="GO" id="GO:1902806">
    <property type="term" value="P:regulation of cell cycle G1/S phase transition"/>
    <property type="evidence" value="ECO:0007669"/>
    <property type="project" value="UniProtKB-ARBA"/>
</dbReference>
<dbReference type="InterPro" id="IPR017930">
    <property type="entry name" value="Myb_dom"/>
</dbReference>
<protein>
    <recommendedName>
        <fullName evidence="10">MYB family conidiophore development protein FlbD</fullName>
    </recommendedName>
</protein>
<dbReference type="PANTHER" id="PTHR45614">
    <property type="entry name" value="MYB PROTEIN-RELATED"/>
    <property type="match status" value="1"/>
</dbReference>
<evidence type="ECO:0000259" key="7">
    <source>
        <dbReference type="PROSITE" id="PS51294"/>
    </source>
</evidence>
<reference evidence="8" key="1">
    <citation type="submission" date="2022-10" db="EMBL/GenBank/DDBJ databases">
        <title>Culturing micro-colonial fungi from biological soil crusts in the Mojave desert and describing Neophaeococcomyces mojavensis, and introducing the new genera and species Taxawa tesnikishii.</title>
        <authorList>
            <person name="Kurbessoian T."/>
            <person name="Stajich J.E."/>
        </authorList>
    </citation>
    <scope>NUCLEOTIDE SEQUENCE</scope>
    <source>
        <strain evidence="8">TK_41</strain>
    </source>
</reference>
<dbReference type="GO" id="GO:1901002">
    <property type="term" value="P:positive regulation of response to salt stress"/>
    <property type="evidence" value="ECO:0007669"/>
    <property type="project" value="UniProtKB-ARBA"/>
</dbReference>
<evidence type="ECO:0000256" key="3">
    <source>
        <dbReference type="ARBA" id="ARBA00023125"/>
    </source>
</evidence>
<dbReference type="SUPFAM" id="SSF46689">
    <property type="entry name" value="Homeodomain-like"/>
    <property type="match status" value="1"/>
</dbReference>
<comment type="subcellular location">
    <subcellularLocation>
        <location evidence="1">Nucleus</location>
    </subcellularLocation>
</comment>
<dbReference type="InterPro" id="IPR009057">
    <property type="entry name" value="Homeodomain-like_sf"/>
</dbReference>
<dbReference type="Gene3D" id="1.10.10.60">
    <property type="entry name" value="Homeodomain-like"/>
    <property type="match status" value="2"/>
</dbReference>
<dbReference type="PROSITE" id="PS50090">
    <property type="entry name" value="MYB_LIKE"/>
    <property type="match status" value="2"/>
</dbReference>
<dbReference type="Pfam" id="PF00249">
    <property type="entry name" value="Myb_DNA-binding"/>
    <property type="match status" value="2"/>
</dbReference>
<keyword evidence="3" id="KW-0238">DNA-binding</keyword>
<evidence type="ECO:0000313" key="9">
    <source>
        <dbReference type="Proteomes" id="UP001172673"/>
    </source>
</evidence>
<dbReference type="GO" id="GO:0000978">
    <property type="term" value="F:RNA polymerase II cis-regulatory region sequence-specific DNA binding"/>
    <property type="evidence" value="ECO:0007669"/>
    <property type="project" value="TreeGrafter"/>
</dbReference>
<name>A0AA38XAR9_9EURO</name>
<dbReference type="GO" id="GO:0005634">
    <property type="term" value="C:nucleus"/>
    <property type="evidence" value="ECO:0007669"/>
    <property type="project" value="UniProtKB-SubCell"/>
</dbReference>
<dbReference type="AlphaFoldDB" id="A0AA38XAR9"/>
<gene>
    <name evidence="8" type="ORF">H2200_006357</name>
</gene>
<dbReference type="GO" id="GO:0000278">
    <property type="term" value="P:mitotic cell cycle"/>
    <property type="evidence" value="ECO:0007669"/>
    <property type="project" value="TreeGrafter"/>
</dbReference>
<proteinExistence type="predicted"/>
<feature type="compositionally biased region" description="Low complexity" evidence="5">
    <location>
        <begin position="350"/>
        <end position="359"/>
    </location>
</feature>
<dbReference type="GO" id="GO:0033993">
    <property type="term" value="P:response to lipid"/>
    <property type="evidence" value="ECO:0007669"/>
    <property type="project" value="UniProtKB-ARBA"/>
</dbReference>
<dbReference type="SMART" id="SM00717">
    <property type="entry name" value="SANT"/>
    <property type="match status" value="2"/>
</dbReference>
<sequence length="399" mass="44708">MSRSSRRGPWLPEEDNALLHLVRTQGPNNWVRISQHMQHRSPKQCRERYHQNLKPSLNHEPISAQEGEVIEQLVHEMGKRWAEIARRLGNRSDNAVKNWWNGSMNRRKRSTVQQGSGSRTVGYRTQPIPASGPPPLLRQHSYLNNESGIKMFSGPAPFHRHGISTSSIFDQGHRYSTISHPHQDSLSIQTSQRPLSYPQHANSPRSMHHPNSSSILSPGGNLLPRLHTWPSGPSDYRLPPLNLVEPAAPSPAATEASHTSSHQQAPSLISDNQSACSISPKTVTSPRPGMPTSKVPSMETWPEMHRRNSTGNVIDDEMEGRNLQRHEHDLQTHRSAGSQDRLFEKVALLPSLPRPSSLPDHTTSRSRLNVPEEGTRLRGEVTSSSQQKDSRMTVSSLLE</sequence>
<evidence type="ECO:0000256" key="2">
    <source>
        <dbReference type="ARBA" id="ARBA00022737"/>
    </source>
</evidence>
<dbReference type="FunFam" id="1.10.10.60:FF:000355">
    <property type="entry name" value="Transcription factor MYB124"/>
    <property type="match status" value="1"/>
</dbReference>
<evidence type="ECO:0000256" key="1">
    <source>
        <dbReference type="ARBA" id="ARBA00004123"/>
    </source>
</evidence>
<feature type="domain" description="HTH myb-type" evidence="7">
    <location>
        <begin position="1"/>
        <end position="57"/>
    </location>
</feature>
<dbReference type="CDD" id="cd00167">
    <property type="entry name" value="SANT"/>
    <property type="match status" value="2"/>
</dbReference>
<dbReference type="PROSITE" id="PS51294">
    <property type="entry name" value="HTH_MYB"/>
    <property type="match status" value="2"/>
</dbReference>